<dbReference type="Pfam" id="PF01380">
    <property type="entry name" value="SIS"/>
    <property type="match status" value="1"/>
</dbReference>
<dbReference type="InterPro" id="IPR001347">
    <property type="entry name" value="SIS_dom"/>
</dbReference>
<dbReference type="PROSITE" id="PS51464">
    <property type="entry name" value="SIS"/>
    <property type="match status" value="1"/>
</dbReference>
<dbReference type="Pfam" id="PF10432">
    <property type="entry name" value="bact-PGI_C"/>
    <property type="match status" value="1"/>
</dbReference>
<dbReference type="Gene3D" id="3.40.50.10490">
    <property type="entry name" value="Glucose-6-phosphate isomerase like protein, domain 1"/>
    <property type="match status" value="2"/>
</dbReference>
<sequence length="347" mass="38718">MLDDAQILKQRDRLGALDVAAELHAQISREIPVVNEDHDGRELRHVIVAGMGGSALAADAAKVLLRDTLPIPLEVVKDYALPAYAAKHTLVIASSHSGNTEETVSCLRQAIKRGCQIAVIATGGEVVRIAEQHQIAFAHIPNDTQPRMGMLYNLRGLFTLLHNFNLLSSSWLKQLDDAEPWIARESALWCKDIPTKRNYAKQLALIAVGKTPVFYAGSLMAPVAYKWKISWNENAKNVAFWNYFPEFSHNEFIGWTSHPVEKPFAVFDLISNLENPRILKRFALSDKMLSGKRPKSTVVPLQGETILEQMLWGSVLADFVSIYVGILNNVDPTRVDLIEKFKKALAE</sequence>
<keyword evidence="5" id="KW-1185">Reference proteome</keyword>
<evidence type="ECO:0000313" key="4">
    <source>
        <dbReference type="EMBL" id="WIO45695.1"/>
    </source>
</evidence>
<name>A0ABY8WVE0_9BACT</name>
<organism evidence="4 5">
    <name type="scientific">Candidatus Southlakia epibionticum</name>
    <dbReference type="NCBI Taxonomy" id="3043284"/>
    <lineage>
        <taxon>Bacteria</taxon>
        <taxon>Candidatus Saccharimonadota</taxon>
        <taxon>Candidatus Saccharimonadia</taxon>
        <taxon>Candidatus Saccharimonadales</taxon>
        <taxon>Candidatus Saccharimonadaceae</taxon>
        <taxon>Candidatus Southlakia</taxon>
    </lineage>
</organism>
<dbReference type="GO" id="GO:0016853">
    <property type="term" value="F:isomerase activity"/>
    <property type="evidence" value="ECO:0007669"/>
    <property type="project" value="UniProtKB-KW"/>
</dbReference>
<dbReference type="CDD" id="cd05017">
    <property type="entry name" value="SIS_PGI_PMI_1"/>
    <property type="match status" value="1"/>
</dbReference>
<proteinExistence type="inferred from homology"/>
<gene>
    <name evidence="4" type="ORF">SEML1_0052</name>
</gene>
<evidence type="ECO:0000256" key="2">
    <source>
        <dbReference type="ARBA" id="ARBA00023235"/>
    </source>
</evidence>
<dbReference type="Proteomes" id="UP001177295">
    <property type="component" value="Chromosome"/>
</dbReference>
<dbReference type="CDD" id="cd05637">
    <property type="entry name" value="SIS_PGI_PMI_2"/>
    <property type="match status" value="1"/>
</dbReference>
<keyword evidence="2 4" id="KW-0413">Isomerase</keyword>
<dbReference type="InterPro" id="IPR046348">
    <property type="entry name" value="SIS_dom_sf"/>
</dbReference>
<feature type="domain" description="SIS" evidence="3">
    <location>
        <begin position="33"/>
        <end position="177"/>
    </location>
</feature>
<evidence type="ECO:0000313" key="5">
    <source>
        <dbReference type="Proteomes" id="UP001177295"/>
    </source>
</evidence>
<dbReference type="InterPro" id="IPR035484">
    <property type="entry name" value="SIS_PGI/PMI_1"/>
</dbReference>
<reference evidence="4 5" key="1">
    <citation type="journal article" date="2023" name="Cell">
        <title>Genetic manipulation of Patescibacteria provides mechanistic insights into microbial dark matter and the epibiotic lifestyle.</title>
        <authorList>
            <person name="Wang Y."/>
            <person name="Gallagher L.A."/>
            <person name="Andrade P.A."/>
            <person name="Liu A."/>
            <person name="Humphreys I.R."/>
            <person name="Turkarslan S."/>
            <person name="Cutler K.J."/>
            <person name="Arrieta-Ortiz M.L."/>
            <person name="Li Y."/>
            <person name="Radey M.C."/>
            <person name="McLean J.S."/>
            <person name="Cong Q."/>
            <person name="Baker D."/>
            <person name="Baliga N.S."/>
            <person name="Peterson S.B."/>
            <person name="Mougous J.D."/>
        </authorList>
    </citation>
    <scope>NUCLEOTIDE SEQUENCE [LARGE SCALE GENOMIC DNA]</scope>
    <source>
        <strain evidence="4 5">ML1</strain>
    </source>
</reference>
<dbReference type="InterPro" id="IPR019490">
    <property type="entry name" value="Glu6P/Mann6P_isomerase_C"/>
</dbReference>
<dbReference type="SUPFAM" id="SSF53697">
    <property type="entry name" value="SIS domain"/>
    <property type="match status" value="1"/>
</dbReference>
<evidence type="ECO:0000256" key="1">
    <source>
        <dbReference type="ARBA" id="ARBA00010523"/>
    </source>
</evidence>
<protein>
    <submittedName>
        <fullName evidence="4">Bifunctional phosphoglucose/phosphomannose isomerase</fullName>
    </submittedName>
</protein>
<accession>A0ABY8WVE0</accession>
<comment type="similarity">
    <text evidence="1">Belongs to the PGI/PMI family.</text>
</comment>
<dbReference type="EMBL" id="CP124550">
    <property type="protein sequence ID" value="WIO45695.1"/>
    <property type="molecule type" value="Genomic_DNA"/>
</dbReference>
<evidence type="ECO:0000259" key="3">
    <source>
        <dbReference type="PROSITE" id="PS51464"/>
    </source>
</evidence>
<dbReference type="RefSeq" id="WP_376754068.1">
    <property type="nucleotide sequence ID" value="NZ_CP124550.1"/>
</dbReference>